<dbReference type="Proteomes" id="UP000008810">
    <property type="component" value="Chromosome 4"/>
</dbReference>
<gene>
    <name evidence="8" type="primary">LOC100829545</name>
    <name evidence="7" type="ORF">BRADI_4g40061v3</name>
</gene>
<dbReference type="InterPro" id="IPR055198">
    <property type="entry name" value="NSD_PHD"/>
</dbReference>
<dbReference type="RefSeq" id="XP_003578769.1">
    <property type="nucleotide sequence ID" value="XM_003578721.4"/>
</dbReference>
<dbReference type="PANTHER" id="PTHR46235:SF2">
    <property type="entry name" value="GLYCOPROTEIN FAMILY PROTEIN, PUTATIVE, EXPRESSED-RELATED"/>
    <property type="match status" value="1"/>
</dbReference>
<dbReference type="GO" id="GO:0008270">
    <property type="term" value="F:zinc ion binding"/>
    <property type="evidence" value="ECO:0007669"/>
    <property type="project" value="UniProtKB-KW"/>
</dbReference>
<dbReference type="EMBL" id="CM000883">
    <property type="protein sequence ID" value="KQJ91837.1"/>
    <property type="molecule type" value="Genomic_DNA"/>
</dbReference>
<evidence type="ECO:0000313" key="9">
    <source>
        <dbReference type="Proteomes" id="UP000008810"/>
    </source>
</evidence>
<dbReference type="GO" id="GO:0006338">
    <property type="term" value="P:chromatin remodeling"/>
    <property type="evidence" value="ECO:0007669"/>
    <property type="project" value="UniProtKB-ARBA"/>
</dbReference>
<dbReference type="EnsemblPlants" id="KQJ91838">
    <property type="protein sequence ID" value="KQJ91838"/>
    <property type="gene ID" value="BRADI_4g40061v3"/>
</dbReference>
<dbReference type="Gramene" id="KQJ91837">
    <property type="protein sequence ID" value="KQJ91837"/>
    <property type="gene ID" value="BRADI_4g40061v3"/>
</dbReference>
<keyword evidence="1" id="KW-0479">Metal-binding</keyword>
<reference evidence="8" key="3">
    <citation type="submission" date="2018-08" db="UniProtKB">
        <authorList>
            <consortium name="EnsemblPlants"/>
        </authorList>
    </citation>
    <scope>IDENTIFICATION</scope>
    <source>
        <strain evidence="8">cv. Bd21</strain>
    </source>
</reference>
<feature type="region of interest" description="Disordered" evidence="5">
    <location>
        <begin position="247"/>
        <end position="271"/>
    </location>
</feature>
<feature type="domain" description="Zinc finger PHD-type" evidence="6">
    <location>
        <begin position="37"/>
        <end position="97"/>
    </location>
</feature>
<dbReference type="Pfam" id="PF22908">
    <property type="entry name" value="PHD_NSD"/>
    <property type="match status" value="1"/>
</dbReference>
<evidence type="ECO:0000256" key="5">
    <source>
        <dbReference type="SAM" id="MobiDB-lite"/>
    </source>
</evidence>
<evidence type="ECO:0000256" key="1">
    <source>
        <dbReference type="ARBA" id="ARBA00022723"/>
    </source>
</evidence>
<reference evidence="7" key="2">
    <citation type="submission" date="2017-06" db="EMBL/GenBank/DDBJ databases">
        <title>WGS assembly of Brachypodium distachyon.</title>
        <authorList>
            <consortium name="The International Brachypodium Initiative"/>
            <person name="Lucas S."/>
            <person name="Harmon-Smith M."/>
            <person name="Lail K."/>
            <person name="Tice H."/>
            <person name="Grimwood J."/>
            <person name="Bruce D."/>
            <person name="Barry K."/>
            <person name="Shu S."/>
            <person name="Lindquist E."/>
            <person name="Wang M."/>
            <person name="Pitluck S."/>
            <person name="Vogel J.P."/>
            <person name="Garvin D.F."/>
            <person name="Mockler T.C."/>
            <person name="Schmutz J."/>
            <person name="Rokhsar D."/>
            <person name="Bevan M.W."/>
        </authorList>
    </citation>
    <scope>NUCLEOTIDE SEQUENCE</scope>
    <source>
        <strain evidence="7">Bd21</strain>
    </source>
</reference>
<dbReference type="PANTHER" id="PTHR46235">
    <property type="entry name" value="PHD FINGER-CONTAINING PROTEIN DDB_G0268158"/>
    <property type="match status" value="1"/>
</dbReference>
<evidence type="ECO:0000313" key="8">
    <source>
        <dbReference type="EnsemblPlants" id="KQJ91837"/>
    </source>
</evidence>
<dbReference type="GeneID" id="100829545"/>
<feature type="compositionally biased region" description="Basic and acidic residues" evidence="5">
    <location>
        <begin position="247"/>
        <end position="256"/>
    </location>
</feature>
<evidence type="ECO:0000256" key="4">
    <source>
        <dbReference type="ARBA" id="ARBA00022833"/>
    </source>
</evidence>
<evidence type="ECO:0000313" key="7">
    <source>
        <dbReference type="EMBL" id="KQJ91837.1"/>
    </source>
</evidence>
<keyword evidence="4" id="KW-0862">Zinc</keyword>
<dbReference type="Pfam" id="PF23004">
    <property type="entry name" value="PHDvar_NSD"/>
    <property type="match status" value="1"/>
</dbReference>
<dbReference type="AlphaFoldDB" id="A0A0Q3LGR3"/>
<dbReference type="KEGG" id="bdi:100829545"/>
<dbReference type="Gene3D" id="3.30.40.10">
    <property type="entry name" value="Zinc/RING finger domain, C3HC4 (zinc finger)"/>
    <property type="match status" value="2"/>
</dbReference>
<protein>
    <recommendedName>
        <fullName evidence="6">Zinc finger PHD-type domain-containing protein</fullName>
    </recommendedName>
</protein>
<evidence type="ECO:0000259" key="6">
    <source>
        <dbReference type="SMART" id="SM00249"/>
    </source>
</evidence>
<evidence type="ECO:0000256" key="3">
    <source>
        <dbReference type="ARBA" id="ARBA00022771"/>
    </source>
</evidence>
<dbReference type="Gramene" id="KQJ91838">
    <property type="protein sequence ID" value="KQJ91838"/>
    <property type="gene ID" value="BRADI_4g40061v3"/>
</dbReference>
<dbReference type="STRING" id="15368.A0A0Q3LGR3"/>
<evidence type="ECO:0000256" key="2">
    <source>
        <dbReference type="ARBA" id="ARBA00022737"/>
    </source>
</evidence>
<name>A0A0Q3LGR3_BRADI</name>
<keyword evidence="9" id="KW-1185">Reference proteome</keyword>
<dbReference type="InterPro" id="IPR055197">
    <property type="entry name" value="PHDvar_NSD"/>
</dbReference>
<keyword evidence="3" id="KW-0863">Zinc-finger</keyword>
<sequence>MAVIKVPVSKLSKAKRDDDSKQSCAREEDRSNEWDNACAICDDGGDFICCEGGCLRSFHPTKKYGEDSMCTTLGLTEEWWQTLQSNEQEKYICKNCEYKQHQCFACGLLGSSGLTSGSEVIQCKDKMCGYFYHPKCVAELVHPDSKAQAIFFEKRVALGLTFHCPLHRCSLCKEAENRDDKDMQLAVCRRCPTAYHRKCLPSDISFEKDGKEGTQQRAWDNVLPDQILIYCMKHKIDKDLRTPKRDHIVFPDDRPLSEPSRSSQPPETGCDQVKAIDSFAPRHLFPHPQPGSCGWIDD</sequence>
<keyword evidence="2" id="KW-0677">Repeat</keyword>
<dbReference type="ExpressionAtlas" id="A0A0Q3LGR3">
    <property type="expression patterns" value="baseline and differential"/>
</dbReference>
<dbReference type="EMBL" id="CM000883">
    <property type="protein sequence ID" value="KQJ91838.1"/>
    <property type="molecule type" value="Genomic_DNA"/>
</dbReference>
<organism evidence="7">
    <name type="scientific">Brachypodium distachyon</name>
    <name type="common">Purple false brome</name>
    <name type="synonym">Trachynia distachya</name>
    <dbReference type="NCBI Taxonomy" id="15368"/>
    <lineage>
        <taxon>Eukaryota</taxon>
        <taxon>Viridiplantae</taxon>
        <taxon>Streptophyta</taxon>
        <taxon>Embryophyta</taxon>
        <taxon>Tracheophyta</taxon>
        <taxon>Spermatophyta</taxon>
        <taxon>Magnoliopsida</taxon>
        <taxon>Liliopsida</taxon>
        <taxon>Poales</taxon>
        <taxon>Poaceae</taxon>
        <taxon>BOP clade</taxon>
        <taxon>Pooideae</taxon>
        <taxon>Stipodae</taxon>
        <taxon>Brachypodieae</taxon>
        <taxon>Brachypodium</taxon>
    </lineage>
</organism>
<proteinExistence type="predicted"/>
<accession>A0A0Q3LGR3</accession>
<dbReference type="InterPro" id="IPR013083">
    <property type="entry name" value="Znf_RING/FYVE/PHD"/>
</dbReference>
<feature type="domain" description="Zinc finger PHD-type" evidence="6">
    <location>
        <begin position="169"/>
        <end position="235"/>
    </location>
</feature>
<dbReference type="EnsemblPlants" id="KQJ91837">
    <property type="protein sequence ID" value="KQJ91837"/>
    <property type="gene ID" value="BRADI_4g40061v3"/>
</dbReference>
<dbReference type="SMART" id="SM00249">
    <property type="entry name" value="PHD"/>
    <property type="match status" value="3"/>
</dbReference>
<dbReference type="InterPro" id="IPR001965">
    <property type="entry name" value="Znf_PHD"/>
</dbReference>
<reference evidence="7 8" key="1">
    <citation type="journal article" date="2010" name="Nature">
        <title>Genome sequencing and analysis of the model grass Brachypodium distachyon.</title>
        <authorList>
            <consortium name="International Brachypodium Initiative"/>
        </authorList>
    </citation>
    <scope>NUCLEOTIDE SEQUENCE [LARGE SCALE GENOMIC DNA]</scope>
    <source>
        <strain evidence="7 8">Bd21</strain>
    </source>
</reference>
<dbReference type="OrthoDB" id="21264at2759"/>
<dbReference type="RefSeq" id="XP_010238608.1">
    <property type="nucleotide sequence ID" value="XM_010240306.3"/>
</dbReference>
<feature type="domain" description="Zinc finger PHD-type" evidence="6">
    <location>
        <begin position="102"/>
        <end position="168"/>
    </location>
</feature>